<feature type="transmembrane region" description="Helical" evidence="1">
    <location>
        <begin position="12"/>
        <end position="32"/>
    </location>
</feature>
<evidence type="ECO:0000313" key="2">
    <source>
        <dbReference type="EMBL" id="MCQ8130340.1"/>
    </source>
</evidence>
<evidence type="ECO:0000256" key="1">
    <source>
        <dbReference type="SAM" id="Phobius"/>
    </source>
</evidence>
<keyword evidence="1" id="KW-0812">Transmembrane</keyword>
<gene>
    <name evidence="2" type="ORF">NP596_17910</name>
</gene>
<feature type="transmembrane region" description="Helical" evidence="1">
    <location>
        <begin position="218"/>
        <end position="237"/>
    </location>
</feature>
<dbReference type="PANTHER" id="PTHR34219:SF5">
    <property type="entry name" value="BLR4505 PROTEIN"/>
    <property type="match status" value="1"/>
</dbReference>
<dbReference type="Pfam" id="PF03929">
    <property type="entry name" value="PepSY_TM"/>
    <property type="match status" value="1"/>
</dbReference>
<evidence type="ECO:0000313" key="3">
    <source>
        <dbReference type="Proteomes" id="UP001524586"/>
    </source>
</evidence>
<keyword evidence="1" id="KW-1133">Transmembrane helix</keyword>
<dbReference type="EMBL" id="JANIBK010000150">
    <property type="protein sequence ID" value="MCQ8130340.1"/>
    <property type="molecule type" value="Genomic_DNA"/>
</dbReference>
<dbReference type="InterPro" id="IPR005625">
    <property type="entry name" value="PepSY-ass_TM"/>
</dbReference>
<comment type="caution">
    <text evidence="2">The sequence shown here is derived from an EMBL/GenBank/DDBJ whole genome shotgun (WGS) entry which is preliminary data.</text>
</comment>
<feature type="transmembrane region" description="Helical" evidence="1">
    <location>
        <begin position="147"/>
        <end position="169"/>
    </location>
</feature>
<reference evidence="2 3" key="1">
    <citation type="submission" date="2022-07" db="EMBL/GenBank/DDBJ databases">
        <title>Methylomonas rivi sp. nov., Methylomonas rosea sp. nov., Methylomonas aureus sp. nov. and Methylomonas subterranea sp. nov., four novel methanotrophs isolated from a freshwater creek and the deep terrestrial subsurface.</title>
        <authorList>
            <person name="Abin C."/>
            <person name="Sankaranarayanan K."/>
            <person name="Garner C."/>
            <person name="Sindelar R."/>
            <person name="Kotary K."/>
            <person name="Garner R."/>
            <person name="Barclay S."/>
            <person name="Lawson P."/>
            <person name="Krumholz L."/>
        </authorList>
    </citation>
    <scope>NUCLEOTIDE SEQUENCE [LARGE SCALE GENOMIC DNA]</scope>
    <source>
        <strain evidence="2 3">WSC-6</strain>
    </source>
</reference>
<dbReference type="Proteomes" id="UP001524586">
    <property type="component" value="Unassembled WGS sequence"/>
</dbReference>
<accession>A0ABT1UAF3</accession>
<keyword evidence="3" id="KW-1185">Reference proteome</keyword>
<proteinExistence type="predicted"/>
<organism evidence="2 3">
    <name type="scientific">Methylomonas rivi</name>
    <dbReference type="NCBI Taxonomy" id="2952226"/>
    <lineage>
        <taxon>Bacteria</taxon>
        <taxon>Pseudomonadati</taxon>
        <taxon>Pseudomonadota</taxon>
        <taxon>Gammaproteobacteria</taxon>
        <taxon>Methylococcales</taxon>
        <taxon>Methylococcaceae</taxon>
        <taxon>Methylomonas</taxon>
    </lineage>
</organism>
<dbReference type="PANTHER" id="PTHR34219">
    <property type="entry name" value="IRON-REGULATED INNER MEMBRANE PROTEIN-RELATED"/>
    <property type="match status" value="1"/>
</dbReference>
<protein>
    <submittedName>
        <fullName evidence="2">PepSY domain-containing protein</fullName>
    </submittedName>
</protein>
<dbReference type="RefSeq" id="WP_256616767.1">
    <property type="nucleotide sequence ID" value="NZ_JANIBK010000150.1"/>
</dbReference>
<feature type="transmembrane region" description="Helical" evidence="1">
    <location>
        <begin position="365"/>
        <end position="386"/>
    </location>
</feature>
<sequence>MRKIWLRLHRYLGLTAAMFLMLAGLTGSIIAYQQELDAWLNPDLFESPAQGQLLTTAEMLERLRGDLPQYRIVSLPLNREVGKAVRISVRPANADQPVDADELFVDPVDGKLLGGRVWGACCFERRHLIPFVYVLHYSLQLPGETGLWVMGSAAIVWLFESLIGFYLTLPKPKPHSKSLPRIRQGPQKNWLSRWAMAWRVKTGASALRMSFDLHRAGGLWLLVLMLMMSVSAISLNLRDAVFEPVVSLFSEFTPSPFDAREQRSEQAPVEAAVAFVDVLHSAATEAGKRGWGKPQASIFYNANYGIFGVGYGDNQGLGLNYLYYDGATGAYLGDYIPGSGTAADIFEAWQLPMHSGQIIGMPGRILISLSGLALVGLTITGVLIWLSKRKALRVKQRAVSSLSSAG</sequence>
<keyword evidence="1" id="KW-0472">Membrane</keyword>
<name>A0ABT1UAF3_9GAMM</name>